<name>A0ABW2IPH3_9PROT</name>
<gene>
    <name evidence="2" type="ORF">ACFQS8_15750</name>
</gene>
<evidence type="ECO:0000313" key="3">
    <source>
        <dbReference type="Proteomes" id="UP001596492"/>
    </source>
</evidence>
<dbReference type="InterPro" id="IPR038607">
    <property type="entry name" value="PhoD-like_sf"/>
</dbReference>
<dbReference type="PROSITE" id="PS51257">
    <property type="entry name" value="PROKAR_LIPOPROTEIN"/>
    <property type="match status" value="1"/>
</dbReference>
<dbReference type="Proteomes" id="UP001596492">
    <property type="component" value="Unassembled WGS sequence"/>
</dbReference>
<dbReference type="PANTHER" id="PTHR43606">
    <property type="entry name" value="PHOSPHATASE, PUTATIVE (AFU_ORTHOLOGUE AFUA_6G08710)-RELATED"/>
    <property type="match status" value="1"/>
</dbReference>
<sequence>MVDKPSTTRRTILKSGAAIAVLSGCQSTTSPTAAANTETKFSTQWDKAQDRIFVGGEMWANPMEDWIIKDGSARTRTSGAARNIQLITHQLSNPLGGFEMRASVKRLTSGKLDGGAGFRLGVRSDINDYRANAFANNGIIAGIHQSTLTLGSTSAQLKTSPSEETIHLAITSTPKGKQTTLTLTAEAANGDILGQVSHDVTSDDLLGNVALVHNFANGKKASDVRYAFEKWSVDGPAFTVKPERAFGPILWSMYAISDSRTAEGKVFKMSVLTAPMGEKDSKDIELQIKRDGAWTSIATAQLDTDAWTAVFRIPNWDSSKEYSYRAVYQMQNNDGTQTPHEWGGIIQAEPKGRPLRLAALTCQKDYGFPYEPVAKNVAALNPDLVFFSGDQIYENHGGFGLIREPADLAILNYLRKYYQHGWAFREVMRNAPTLCIPDDHDVFQGNYWGEGGADMKGDKTDKMASSERGGYIEPVKMVNAVHRSTTAHHPDFFDPTPAKRNMSVYYGDMVYGDVGFAILGDRQFKSGPEHVDTGEGRADHVPDDNFDTSTLDVEGLELLGERQEHFLTVWRDDWRGHSVKVLLSQTLFANTATHHGPDNNGLGMYLKGDLDSGGWPQTPRNRAIDIIRPTQCLHVNGDQHLTSLVQYGVKEQRDSTWSFCTPAISAGYPRFWRPEEVGYPHTDRPAHGLPNTGKYKDGFGNLVYVYAVGYPEAESMKNRYQVAHQKGSGFGLITINQKDKSFAIDSYKFLIDINDPPEKSQFAGWPVTITADGKVAGIET</sequence>
<dbReference type="InterPro" id="IPR018946">
    <property type="entry name" value="PhoD-like_MPP"/>
</dbReference>
<protein>
    <submittedName>
        <fullName evidence="2">Alkaline phosphatase D family protein</fullName>
    </submittedName>
</protein>
<dbReference type="PROSITE" id="PS51318">
    <property type="entry name" value="TAT"/>
    <property type="match status" value="1"/>
</dbReference>
<dbReference type="InterPro" id="IPR052900">
    <property type="entry name" value="Phospholipid_Metab_Enz"/>
</dbReference>
<dbReference type="EMBL" id="JBHTBR010000009">
    <property type="protein sequence ID" value="MFC7293076.1"/>
    <property type="molecule type" value="Genomic_DNA"/>
</dbReference>
<evidence type="ECO:0000313" key="2">
    <source>
        <dbReference type="EMBL" id="MFC7293076.1"/>
    </source>
</evidence>
<feature type="domain" description="PhoD-like phosphatase metallophosphatase" evidence="1">
    <location>
        <begin position="358"/>
        <end position="669"/>
    </location>
</feature>
<keyword evidence="3" id="KW-1185">Reference proteome</keyword>
<evidence type="ECO:0000259" key="1">
    <source>
        <dbReference type="Pfam" id="PF09423"/>
    </source>
</evidence>
<organism evidence="2 3">
    <name type="scientific">Hirschia litorea</name>
    <dbReference type="NCBI Taxonomy" id="1199156"/>
    <lineage>
        <taxon>Bacteria</taxon>
        <taxon>Pseudomonadati</taxon>
        <taxon>Pseudomonadota</taxon>
        <taxon>Alphaproteobacteria</taxon>
        <taxon>Hyphomonadales</taxon>
        <taxon>Hyphomonadaceae</taxon>
        <taxon>Hirschia</taxon>
    </lineage>
</organism>
<dbReference type="RefSeq" id="WP_382169167.1">
    <property type="nucleotide sequence ID" value="NZ_JBHTBR010000009.1"/>
</dbReference>
<accession>A0ABW2IPH3</accession>
<comment type="caution">
    <text evidence="2">The sequence shown here is derived from an EMBL/GenBank/DDBJ whole genome shotgun (WGS) entry which is preliminary data.</text>
</comment>
<dbReference type="Gene3D" id="3.60.21.70">
    <property type="entry name" value="PhoD-like phosphatase"/>
    <property type="match status" value="1"/>
</dbReference>
<dbReference type="Pfam" id="PF09423">
    <property type="entry name" value="PhoD"/>
    <property type="match status" value="1"/>
</dbReference>
<proteinExistence type="predicted"/>
<dbReference type="InterPro" id="IPR006311">
    <property type="entry name" value="TAT_signal"/>
</dbReference>
<dbReference type="InterPro" id="IPR029052">
    <property type="entry name" value="Metallo-depent_PP-like"/>
</dbReference>
<dbReference type="SUPFAM" id="SSF56300">
    <property type="entry name" value="Metallo-dependent phosphatases"/>
    <property type="match status" value="1"/>
</dbReference>
<dbReference type="PANTHER" id="PTHR43606:SF2">
    <property type="entry name" value="ALKALINE PHOSPHATASE FAMILY PROTEIN (AFU_ORTHOLOGUE AFUA_5G03860)"/>
    <property type="match status" value="1"/>
</dbReference>
<reference evidence="3" key="1">
    <citation type="journal article" date="2019" name="Int. J. Syst. Evol. Microbiol.">
        <title>The Global Catalogue of Microorganisms (GCM) 10K type strain sequencing project: providing services to taxonomists for standard genome sequencing and annotation.</title>
        <authorList>
            <consortium name="The Broad Institute Genomics Platform"/>
            <consortium name="The Broad Institute Genome Sequencing Center for Infectious Disease"/>
            <person name="Wu L."/>
            <person name="Ma J."/>
        </authorList>
    </citation>
    <scope>NUCLEOTIDE SEQUENCE [LARGE SCALE GENOMIC DNA]</scope>
    <source>
        <strain evidence="3">CCUG 51308</strain>
    </source>
</reference>